<accession>A0A840ELR9</accession>
<reference evidence="2 3" key="1">
    <citation type="submission" date="2020-08" db="EMBL/GenBank/DDBJ databases">
        <title>Sequencing the genomes of 1000 actinobacteria strains.</title>
        <authorList>
            <person name="Klenk H.-P."/>
        </authorList>
    </citation>
    <scope>NUCLEOTIDE SEQUENCE [LARGE SCALE GENOMIC DNA]</scope>
    <source>
        <strain evidence="2 3">DSM 45298</strain>
    </source>
</reference>
<sequence length="170" mass="18238">MTAYLDLVETLYLVETIPPLANSLRTRQAGKAKAVVADSASAMHLAGVTSGCATDLVTGGELLGPLLEGLVVSELGKQRTWSETGFSLFHYRETSGIEVDVIIELDDDRVIGVEVKASQTYRPEHFRGLQRLSERLGDRFAGGVVLGTADHGVQFGANLVGLPIASLWEL</sequence>
<keyword evidence="3" id="KW-1185">Reference proteome</keyword>
<dbReference type="AlphaFoldDB" id="A0A840ELR9"/>
<evidence type="ECO:0000313" key="2">
    <source>
        <dbReference type="EMBL" id="MBB4133685.1"/>
    </source>
</evidence>
<dbReference type="Pfam" id="PF13635">
    <property type="entry name" value="DUF4143"/>
    <property type="match status" value="1"/>
</dbReference>
<dbReference type="EMBL" id="JACIFP010000001">
    <property type="protein sequence ID" value="MBB4133685.1"/>
    <property type="molecule type" value="Genomic_DNA"/>
</dbReference>
<dbReference type="InterPro" id="IPR025420">
    <property type="entry name" value="DUF4143"/>
</dbReference>
<comment type="caution">
    <text evidence="2">The sequence shown here is derived from an EMBL/GenBank/DDBJ whole genome shotgun (WGS) entry which is preliminary data.</text>
</comment>
<proteinExistence type="predicted"/>
<protein>
    <submittedName>
        <fullName evidence="2">Putative AAA+ superfamily ATPase</fullName>
    </submittedName>
</protein>
<evidence type="ECO:0000313" key="3">
    <source>
        <dbReference type="Proteomes" id="UP000551501"/>
    </source>
</evidence>
<dbReference type="Proteomes" id="UP000551501">
    <property type="component" value="Unassembled WGS sequence"/>
</dbReference>
<name>A0A840ELR9_9ACTN</name>
<feature type="domain" description="DUF4143" evidence="1">
    <location>
        <begin position="3"/>
        <end position="118"/>
    </location>
</feature>
<evidence type="ECO:0000259" key="1">
    <source>
        <dbReference type="Pfam" id="PF13635"/>
    </source>
</evidence>
<dbReference type="PANTHER" id="PTHR43566:SF2">
    <property type="entry name" value="DUF4143 DOMAIN-CONTAINING PROTEIN"/>
    <property type="match status" value="1"/>
</dbReference>
<gene>
    <name evidence="2" type="ORF">BKA16_000237</name>
</gene>
<organism evidence="2 3">
    <name type="scientific">Gordonia humi</name>
    <dbReference type="NCBI Taxonomy" id="686429"/>
    <lineage>
        <taxon>Bacteria</taxon>
        <taxon>Bacillati</taxon>
        <taxon>Actinomycetota</taxon>
        <taxon>Actinomycetes</taxon>
        <taxon>Mycobacteriales</taxon>
        <taxon>Gordoniaceae</taxon>
        <taxon>Gordonia</taxon>
    </lineage>
</organism>
<dbReference type="PANTHER" id="PTHR43566">
    <property type="entry name" value="CONSERVED PROTEIN"/>
    <property type="match status" value="1"/>
</dbReference>